<organism evidence="3 4">
    <name type="scientific">Streptosporangium sandarakinum</name>
    <dbReference type="NCBI Taxonomy" id="1260955"/>
    <lineage>
        <taxon>Bacteria</taxon>
        <taxon>Bacillati</taxon>
        <taxon>Actinomycetota</taxon>
        <taxon>Actinomycetes</taxon>
        <taxon>Streptosporangiales</taxon>
        <taxon>Streptosporangiaceae</taxon>
        <taxon>Streptosporangium</taxon>
    </lineage>
</organism>
<dbReference type="AlphaFoldDB" id="A0A852UML0"/>
<name>A0A852UML0_9ACTN</name>
<dbReference type="PANTHER" id="PTHR42806">
    <property type="entry name" value="GLYCINE CLEAVAGE SYSTEM P-PROTEIN"/>
    <property type="match status" value="1"/>
</dbReference>
<dbReference type="EMBL" id="JACCCO010000001">
    <property type="protein sequence ID" value="NYF38557.1"/>
    <property type="molecule type" value="Genomic_DNA"/>
</dbReference>
<evidence type="ECO:0000313" key="4">
    <source>
        <dbReference type="Proteomes" id="UP000576393"/>
    </source>
</evidence>
<dbReference type="Pfam" id="PF02347">
    <property type="entry name" value="GDC-P"/>
    <property type="match status" value="1"/>
</dbReference>
<dbReference type="Proteomes" id="UP000576393">
    <property type="component" value="Unassembled WGS sequence"/>
</dbReference>
<dbReference type="InterPro" id="IPR015421">
    <property type="entry name" value="PyrdxlP-dep_Trfase_major"/>
</dbReference>
<dbReference type="NCBIfam" id="NF001696">
    <property type="entry name" value="PRK00451.1"/>
    <property type="match status" value="1"/>
</dbReference>
<keyword evidence="4" id="KW-1185">Reference proteome</keyword>
<dbReference type="PANTHER" id="PTHR42806:SF1">
    <property type="entry name" value="GLYCINE DEHYDROGENASE (DECARBOXYLATING)"/>
    <property type="match status" value="1"/>
</dbReference>
<evidence type="ECO:0000313" key="3">
    <source>
        <dbReference type="EMBL" id="NYF38557.1"/>
    </source>
</evidence>
<dbReference type="InterPro" id="IPR015422">
    <property type="entry name" value="PyrdxlP-dep_Trfase_small"/>
</dbReference>
<dbReference type="GO" id="GO:0009116">
    <property type="term" value="P:nucleoside metabolic process"/>
    <property type="evidence" value="ECO:0007669"/>
    <property type="project" value="InterPro"/>
</dbReference>
<protein>
    <submittedName>
        <fullName evidence="3">Glycine dehydrogenase subunit 1</fullName>
        <ecNumber evidence="3">1.4.4.2</ecNumber>
    </submittedName>
</protein>
<reference evidence="3 4" key="1">
    <citation type="submission" date="2020-07" db="EMBL/GenBank/DDBJ databases">
        <title>Sequencing the genomes of 1000 actinobacteria strains.</title>
        <authorList>
            <person name="Klenk H.-P."/>
        </authorList>
    </citation>
    <scope>NUCLEOTIDE SEQUENCE [LARGE SCALE GENOMIC DNA]</scope>
    <source>
        <strain evidence="3 4">DSM 45763</strain>
    </source>
</reference>
<comment type="caution">
    <text evidence="3">The sequence shown here is derived from an EMBL/GenBank/DDBJ whole genome shotgun (WGS) entry which is preliminary data.</text>
</comment>
<feature type="domain" description="Glycine cleavage system P-protein N-terminal" evidence="2">
    <location>
        <begin position="5"/>
        <end position="435"/>
    </location>
</feature>
<dbReference type="InterPro" id="IPR049315">
    <property type="entry name" value="GDC-P_N"/>
</dbReference>
<dbReference type="InterPro" id="IPR023010">
    <property type="entry name" value="GcvPA"/>
</dbReference>
<accession>A0A852UML0</accession>
<gene>
    <name evidence="3" type="ORF">HDA43_000716</name>
</gene>
<dbReference type="Gene3D" id="3.40.640.10">
    <property type="entry name" value="Type I PLP-dependent aspartate aminotransferase-like (Major domain)"/>
    <property type="match status" value="1"/>
</dbReference>
<sequence>MTHPYIPNAEPGVRAEMLAAIGAASVEELYAAIPADLRLDRPLDLPEPLVSEHELVAHMRGLLGRNTDTTEALSFLGHGCYPHHVPAVCDEINGRGEFLTAYAGEPYEDHGRFQALFEYVSMMAELLEMDVVNVPTYDGYQAAGTAIRMAVRYTGRSKVLISGAVAADKMSKLHDFLDHDVELVVAPVGPGGEIGDVRIDETFAAIYLETPNVYGVVETRGRELAELAHAAGALLVVSTDPISLGVLAPPAAYGADIACGDIQSLGMHQAHGGGHAGYIATRDEERLVAEFPSRLFGLAPTEVPGEYGFGDVFYDRTSFAHREEGKEWVGTAAALWGITAGVYLALMGPEGMRELGETILARTRYAMERLAAAGARVLHPDAVHFREFAIEVPSADGLLAALREHGIFGGVRLDDRTLLVCVTERHSRDDIDRLAAAVREGLSVSGTIEGAGTPAAGETA</sequence>
<proteinExistence type="predicted"/>
<evidence type="ECO:0000259" key="2">
    <source>
        <dbReference type="Pfam" id="PF02347"/>
    </source>
</evidence>
<dbReference type="EC" id="1.4.4.2" evidence="3"/>
<keyword evidence="1 3" id="KW-0560">Oxidoreductase</keyword>
<evidence type="ECO:0000256" key="1">
    <source>
        <dbReference type="ARBA" id="ARBA00023002"/>
    </source>
</evidence>
<dbReference type="InterPro" id="IPR015424">
    <property type="entry name" value="PyrdxlP-dep_Trfase"/>
</dbReference>
<dbReference type="Gene3D" id="3.90.1150.10">
    <property type="entry name" value="Aspartate Aminotransferase, domain 1"/>
    <property type="match status" value="1"/>
</dbReference>
<dbReference type="SUPFAM" id="SSF53383">
    <property type="entry name" value="PLP-dependent transferases"/>
    <property type="match status" value="1"/>
</dbReference>
<dbReference type="RefSeq" id="WP_179818286.1">
    <property type="nucleotide sequence ID" value="NZ_JACCCO010000001.1"/>
</dbReference>
<dbReference type="GO" id="GO:0004375">
    <property type="term" value="F:glycine dehydrogenase (decarboxylating) activity"/>
    <property type="evidence" value="ECO:0007669"/>
    <property type="project" value="UniProtKB-EC"/>
</dbReference>